<name>A0A1G9KN64_9FLAO</name>
<dbReference type="Proteomes" id="UP000199440">
    <property type="component" value="Unassembled WGS sequence"/>
</dbReference>
<dbReference type="EMBL" id="FNGV01000001">
    <property type="protein sequence ID" value="SDL50845.1"/>
    <property type="molecule type" value="Genomic_DNA"/>
</dbReference>
<organism evidence="1 2">
    <name type="scientific">Kriegella aquimaris</name>
    <dbReference type="NCBI Taxonomy" id="192904"/>
    <lineage>
        <taxon>Bacteria</taxon>
        <taxon>Pseudomonadati</taxon>
        <taxon>Bacteroidota</taxon>
        <taxon>Flavobacteriia</taxon>
        <taxon>Flavobacteriales</taxon>
        <taxon>Flavobacteriaceae</taxon>
        <taxon>Kriegella</taxon>
    </lineage>
</organism>
<evidence type="ECO:0000313" key="1">
    <source>
        <dbReference type="EMBL" id="SDL50845.1"/>
    </source>
</evidence>
<sequence>MTLKRIILLITALLLALTAVIYISVADNKETFATCEILDLKDVGNIDFRKYDSVLVAANMLYTGNTVKKIVQGEQYREVWSTPIKVPIAFIDTLKGGLKVVEEGGGQQTHSLEVKAAEGTVYSLRSVSKNPEPLIPDFVRTLGLENIIVDGISAQHPYAALVVAELAENIGVLSTKPHLLFLPRQPDLEKYNQKFGNRLFLLEYETKGKADWTGISDATEIVDTEKLQELKVENPKNLAIDEKLLVRARLFDILIGDWDRHAKQWGWVIQTKGDSLKAIPLPCDRDNAFFKIEGIIPTIISNKNILPDLQNFEKDIDYLPGLIMDFDVYFLHKTDRKVFLEQAEYIQNTLTDQAISDAFKIWPEQIFQLNGEEIIEKIKERRSNLKEYASEFKDLLAERKPLTEKLKGSKDVELPDGLLGCFECLP</sequence>
<reference evidence="1 2" key="1">
    <citation type="submission" date="2016-10" db="EMBL/GenBank/DDBJ databases">
        <authorList>
            <person name="de Groot N.N."/>
        </authorList>
    </citation>
    <scope>NUCLEOTIDE SEQUENCE [LARGE SCALE GENOMIC DNA]</scope>
    <source>
        <strain evidence="1 2">DSM 19886</strain>
    </source>
</reference>
<evidence type="ECO:0000313" key="2">
    <source>
        <dbReference type="Proteomes" id="UP000199440"/>
    </source>
</evidence>
<gene>
    <name evidence="1" type="ORF">SAMN04488514_1011053</name>
</gene>
<dbReference type="RefSeq" id="WP_089886079.1">
    <property type="nucleotide sequence ID" value="NZ_FNGV01000001.1"/>
</dbReference>
<dbReference type="AlphaFoldDB" id="A0A1G9KN64"/>
<proteinExistence type="predicted"/>
<protein>
    <submittedName>
        <fullName evidence="1">Uncharacterized protein</fullName>
    </submittedName>
</protein>
<keyword evidence="2" id="KW-1185">Reference proteome</keyword>
<dbReference type="STRING" id="192904.SAMN04488514_1011053"/>
<accession>A0A1G9KN64</accession>
<dbReference type="OrthoDB" id="333971at2"/>